<name>A0A8X8WMD6_SALSN</name>
<protein>
    <submittedName>
        <fullName evidence="2">Uncharacterized protein</fullName>
    </submittedName>
</protein>
<proteinExistence type="predicted"/>
<feature type="region of interest" description="Disordered" evidence="1">
    <location>
        <begin position="92"/>
        <end position="143"/>
    </location>
</feature>
<gene>
    <name evidence="2" type="ORF">SASPL_143523</name>
</gene>
<keyword evidence="3" id="KW-1185">Reference proteome</keyword>
<evidence type="ECO:0000256" key="1">
    <source>
        <dbReference type="SAM" id="MobiDB-lite"/>
    </source>
</evidence>
<feature type="compositionally biased region" description="Basic and acidic residues" evidence="1">
    <location>
        <begin position="92"/>
        <end position="108"/>
    </location>
</feature>
<reference evidence="2" key="1">
    <citation type="submission" date="2018-01" db="EMBL/GenBank/DDBJ databases">
        <authorList>
            <person name="Mao J.F."/>
        </authorList>
    </citation>
    <scope>NUCLEOTIDE SEQUENCE</scope>
    <source>
        <strain evidence="2">Huo1</strain>
        <tissue evidence="2">Leaf</tissue>
    </source>
</reference>
<comment type="caution">
    <text evidence="2">The sequence shown here is derived from an EMBL/GenBank/DDBJ whole genome shotgun (WGS) entry which is preliminary data.</text>
</comment>
<dbReference type="AlphaFoldDB" id="A0A8X8WMD6"/>
<accession>A0A8X8WMD6</accession>
<reference evidence="2" key="2">
    <citation type="submission" date="2020-08" db="EMBL/GenBank/DDBJ databases">
        <title>Plant Genome Project.</title>
        <authorList>
            <person name="Zhang R.-G."/>
        </authorList>
    </citation>
    <scope>NUCLEOTIDE SEQUENCE</scope>
    <source>
        <strain evidence="2">Huo1</strain>
        <tissue evidence="2">Leaf</tissue>
    </source>
</reference>
<organism evidence="2">
    <name type="scientific">Salvia splendens</name>
    <name type="common">Scarlet sage</name>
    <dbReference type="NCBI Taxonomy" id="180675"/>
    <lineage>
        <taxon>Eukaryota</taxon>
        <taxon>Viridiplantae</taxon>
        <taxon>Streptophyta</taxon>
        <taxon>Embryophyta</taxon>
        <taxon>Tracheophyta</taxon>
        <taxon>Spermatophyta</taxon>
        <taxon>Magnoliopsida</taxon>
        <taxon>eudicotyledons</taxon>
        <taxon>Gunneridae</taxon>
        <taxon>Pentapetalae</taxon>
        <taxon>asterids</taxon>
        <taxon>lamiids</taxon>
        <taxon>Lamiales</taxon>
        <taxon>Lamiaceae</taxon>
        <taxon>Nepetoideae</taxon>
        <taxon>Mentheae</taxon>
        <taxon>Salviinae</taxon>
        <taxon>Salvia</taxon>
        <taxon>Salvia subgen. Calosphace</taxon>
        <taxon>core Calosphace</taxon>
    </lineage>
</organism>
<sequence>MAKIRVENLELPDLVRLREEVLAQKAPLHVSVDDGVLYFKHSIYLSRESAVRNGVLRESHDRQWLVYSGSDPSTPAWEPTLAVRTRVVSKDEGVDRDLNVETPRREPELADEEAPELETTPAKPRGRPMSARNPDKPPRLIKL</sequence>
<evidence type="ECO:0000313" key="3">
    <source>
        <dbReference type="Proteomes" id="UP000298416"/>
    </source>
</evidence>
<dbReference type="EMBL" id="PNBA02000016">
    <property type="protein sequence ID" value="KAG6397356.1"/>
    <property type="molecule type" value="Genomic_DNA"/>
</dbReference>
<dbReference type="Proteomes" id="UP000298416">
    <property type="component" value="Unassembled WGS sequence"/>
</dbReference>
<feature type="compositionally biased region" description="Basic and acidic residues" evidence="1">
    <location>
        <begin position="133"/>
        <end position="143"/>
    </location>
</feature>
<evidence type="ECO:0000313" key="2">
    <source>
        <dbReference type="EMBL" id="KAG6397356.1"/>
    </source>
</evidence>